<proteinExistence type="predicted"/>
<evidence type="ECO:0000313" key="1">
    <source>
        <dbReference type="EMBL" id="MVT71484.1"/>
    </source>
</evidence>
<dbReference type="AlphaFoldDB" id="A0A844T624"/>
<gene>
    <name evidence="1" type="ORF">GPL21_41725</name>
</gene>
<organism evidence="1 2">
    <name type="scientific">Bradyrhizobium pachyrhizi</name>
    <dbReference type="NCBI Taxonomy" id="280333"/>
    <lineage>
        <taxon>Bacteria</taxon>
        <taxon>Pseudomonadati</taxon>
        <taxon>Pseudomonadota</taxon>
        <taxon>Alphaproteobacteria</taxon>
        <taxon>Hyphomicrobiales</taxon>
        <taxon>Nitrobacteraceae</taxon>
        <taxon>Bradyrhizobium</taxon>
    </lineage>
</organism>
<keyword evidence="2" id="KW-1185">Reference proteome</keyword>
<comment type="caution">
    <text evidence="1">The sequence shown here is derived from an EMBL/GenBank/DDBJ whole genome shotgun (WGS) entry which is preliminary data.</text>
</comment>
<sequence length="53" mass="5738">MADTRLKNFIGAAIDLAERARQVLDSDEGSYDALDIALQNFGDAHRSLIEGAC</sequence>
<dbReference type="Proteomes" id="UP000436468">
    <property type="component" value="Unassembled WGS sequence"/>
</dbReference>
<evidence type="ECO:0000313" key="2">
    <source>
        <dbReference type="Proteomes" id="UP000436468"/>
    </source>
</evidence>
<protein>
    <submittedName>
        <fullName evidence="1">Uncharacterized protein</fullName>
    </submittedName>
</protein>
<reference evidence="1 2" key="1">
    <citation type="submission" date="2019-12" db="EMBL/GenBank/DDBJ databases">
        <title>Draft genome sequences Bradyrhizobium cajani AMBPC1010, Bradyrhizobium pachyrhizi AMBPC1040 and Bradyrhizobium yuanmingense ALSPC3051, three plant growth promoting strains isolated from nodules of Cajanus cajan L. in Dominican Republic.</title>
        <authorList>
            <person name="Flores-Felix J.D."/>
            <person name="Araujo J."/>
            <person name="Diaz-Alcantara C."/>
            <person name="Gonzalez-Andres F."/>
            <person name="Velazquez E."/>
        </authorList>
    </citation>
    <scope>NUCLEOTIDE SEQUENCE [LARGE SCALE GENOMIC DNA]</scope>
    <source>
        <strain evidence="1 2">1040</strain>
    </source>
</reference>
<dbReference type="EMBL" id="WQNF01000107">
    <property type="protein sequence ID" value="MVT71484.1"/>
    <property type="molecule type" value="Genomic_DNA"/>
</dbReference>
<name>A0A844T624_9BRAD</name>
<dbReference type="RefSeq" id="WP_157349000.1">
    <property type="nucleotide sequence ID" value="NZ_CP121667.1"/>
</dbReference>
<accession>A0A844T624</accession>